<accession>A0A1V2W7P0</accession>
<protein>
    <submittedName>
        <fullName evidence="1">Uncharacterized protein</fullName>
    </submittedName>
</protein>
<dbReference type="AlphaFoldDB" id="A0A1V2W7P0"/>
<organism evidence="1 2">
    <name type="scientific">Burkholderia cenocepacia</name>
    <dbReference type="NCBI Taxonomy" id="95486"/>
    <lineage>
        <taxon>Bacteria</taxon>
        <taxon>Pseudomonadati</taxon>
        <taxon>Pseudomonadota</taxon>
        <taxon>Betaproteobacteria</taxon>
        <taxon>Burkholderiales</taxon>
        <taxon>Burkholderiaceae</taxon>
        <taxon>Burkholderia</taxon>
        <taxon>Burkholderia cepacia complex</taxon>
    </lineage>
</organism>
<comment type="caution">
    <text evidence="1">The sequence shown here is derived from an EMBL/GenBank/DDBJ whole genome shotgun (WGS) entry which is preliminary data.</text>
</comment>
<proteinExistence type="predicted"/>
<evidence type="ECO:0000313" key="1">
    <source>
        <dbReference type="EMBL" id="ONU88931.1"/>
    </source>
</evidence>
<evidence type="ECO:0000313" key="2">
    <source>
        <dbReference type="Proteomes" id="UP000188543"/>
    </source>
</evidence>
<gene>
    <name evidence="1" type="ORF">A8E72_09790</name>
</gene>
<name>A0A1V2W7P0_9BURK</name>
<dbReference type="Proteomes" id="UP000188543">
    <property type="component" value="Unassembled WGS sequence"/>
</dbReference>
<sequence length="84" mass="9840">MPADVYDGEDIALFQLRILFLENRLSAQFKMRVITFLIGNQRFKPIPRTHKVQSHLERILSAKRVSSSRQKKTFSVLQKIQPDI</sequence>
<dbReference type="EMBL" id="MUTJ01000033">
    <property type="protein sequence ID" value="ONU88931.1"/>
    <property type="molecule type" value="Genomic_DNA"/>
</dbReference>
<reference evidence="1 2" key="1">
    <citation type="submission" date="2016-08" db="EMBL/GenBank/DDBJ databases">
        <authorList>
            <person name="Seilhamer J.J."/>
        </authorList>
    </citation>
    <scope>NUCLEOTIDE SEQUENCE [LARGE SCALE GENOMIC DNA]</scope>
    <source>
        <strain evidence="1 2">VC14762</strain>
    </source>
</reference>